<dbReference type="EMBL" id="JANBPU010000026">
    <property type="protein sequence ID" value="KAJ1919474.1"/>
    <property type="molecule type" value="Genomic_DNA"/>
</dbReference>
<keyword evidence="12" id="KW-1185">Reference proteome</keyword>
<dbReference type="OrthoDB" id="289038at2759"/>
<dbReference type="GO" id="GO:0006508">
    <property type="term" value="P:proteolysis"/>
    <property type="evidence" value="ECO:0007669"/>
    <property type="project" value="UniProtKB-KW"/>
</dbReference>
<name>A0A9W8DV23_9FUNG</name>
<dbReference type="InterPro" id="IPR050164">
    <property type="entry name" value="Peptidase_C19"/>
</dbReference>
<evidence type="ECO:0000259" key="10">
    <source>
        <dbReference type="PROSITE" id="PS50235"/>
    </source>
</evidence>
<evidence type="ECO:0000256" key="6">
    <source>
        <dbReference type="ARBA" id="ARBA00022801"/>
    </source>
</evidence>
<dbReference type="InterPro" id="IPR018200">
    <property type="entry name" value="USP_CS"/>
</dbReference>
<sequence>MEEKPGSQSALSADDISEQATPAPLSILDSQEFVKGKFQPKNSLKIADFQVFHWEIDWNALEKRTTGPVFEAGGHKWNVLLFPQGNQVQGVASLFLEYTDADTSPEGWGVCADFCLAISNIEKPDVYHMSRTEHRFCADESDWGFSQYYRTDLLSQTTDSKGPIMTGNKFRISVYIRVLDDPTGVLWHNFKNYDSRKVTGYIGVDNQGATCYMNSLLQSLYFTNEFRRSVYKVPTENDKPAQSVTLALQQVFHDLQLSPDTVNTIELTKSFGWDTQESFRQHDVQEFNRVLQDHLENKMKGTAVDGAIGRLFLGKMKSYIRCLNVDFESSRIEDYYDISLNVKGCKTLRDSFVDYCQVETLEGENKYMAENHGLQDAKKGMVFMSFPPVLHLQLKRFEYDFMYDRMIKINDRFEFPFEIDLEEFLDSGADRSEPCVYRLHGVLIHSGDVSGGHYFAFLRPTENKKWYRFDDDRVVPVLEDEVIDESYGGDIGSGNVNNNGPTRPSGGFGAVTRSTHKKITNAYMLVYIRSSQSRKILDPVDDSEIPIHVIKRSQEAKAEEERRRQELAEKQRTVNVTIVDDSDFRTHQMFDMCDFGAKLPGQSKLYSKRFPRTMRYSEFKEAYAQEKGLKVDEIRFWAIVGRVNKTIRVDSPITEPNDLMDIDDQADQTLEKIFQDNFKKWSELRLYCEHMDKWVPNGRFPACDSHSERSMVFIKYFDQPSQKIEGLGKIYISAKSQIKEIIPLLKAKKGLADSTEIDLYEEIKPYMIEKMNTEITFQQSEIQSGDIICFQPTQRQELSSVDGVVVEKDEFDRILPRTIPEFFDRLTRKVPVFFGKSLADSDAESSEDEPNIPDSGDIDWNELESRDKTRFTLYLFLDDTYDTVAKEVAKKLGVDDPLRIQFSHNASEHPYEQNQVIRRSPDTTLDNMIFSMYVTEDRLNFLSYEILPMSIVDMEKTAAIPVVYLGGALRDEQTFKVRVSINQTAQAIVDEIYSRVANIHLKSKIQAAPVNTPDMPNDSDALKSQLLPKPTVEPAFTLRIYHEVKGYSISPIEIQESVTKYIQDGSVLYAELLPSVSDQPLAQENDPKKTPKQYGDSKVIRVFHFTNQLRNVHGVPFFFTIFRDEPWEETWHRIQLKLGMGKRDFTKVKPVIVPEGASSIDSCRYLLDGSSNNGSGGNARSLGANPTMPGAIMSPTPETTPRSGSPALQGEQGGESASPEVADIEDKSPTSLWEELSSDPDNTVLGLDYVERSNRNRRTEKSIHIRG</sequence>
<evidence type="ECO:0000313" key="11">
    <source>
        <dbReference type="EMBL" id="KAJ1919474.1"/>
    </source>
</evidence>
<feature type="region of interest" description="Disordered" evidence="8">
    <location>
        <begin position="1174"/>
        <end position="1244"/>
    </location>
</feature>
<dbReference type="PANTHER" id="PTHR24006">
    <property type="entry name" value="UBIQUITIN CARBOXYL-TERMINAL HYDROLASE"/>
    <property type="match status" value="1"/>
</dbReference>
<protein>
    <recommendedName>
        <fullName evidence="3">ubiquitinyl hydrolase 1</fullName>
        <ecNumber evidence="3">3.4.19.12</ecNumber>
    </recommendedName>
</protein>
<evidence type="ECO:0000256" key="5">
    <source>
        <dbReference type="ARBA" id="ARBA00022786"/>
    </source>
</evidence>
<dbReference type="SUPFAM" id="SSF54001">
    <property type="entry name" value="Cysteine proteinases"/>
    <property type="match status" value="1"/>
</dbReference>
<dbReference type="Pfam" id="PF12436">
    <property type="entry name" value="USP7_ICP0_bdg"/>
    <property type="match status" value="1"/>
</dbReference>
<evidence type="ECO:0000256" key="3">
    <source>
        <dbReference type="ARBA" id="ARBA00012759"/>
    </source>
</evidence>
<dbReference type="GO" id="GO:0031647">
    <property type="term" value="P:regulation of protein stability"/>
    <property type="evidence" value="ECO:0007669"/>
    <property type="project" value="TreeGrafter"/>
</dbReference>
<dbReference type="PROSITE" id="PS00972">
    <property type="entry name" value="USP_1"/>
    <property type="match status" value="1"/>
</dbReference>
<keyword evidence="6 11" id="KW-0378">Hydrolase</keyword>
<dbReference type="PANTHER" id="PTHR24006:SF644">
    <property type="entry name" value="UBIQUITIN CARBOXYL-TERMINAL HYDROLASE 7"/>
    <property type="match status" value="1"/>
</dbReference>
<dbReference type="Pfam" id="PF00443">
    <property type="entry name" value="UCH"/>
    <property type="match status" value="1"/>
</dbReference>
<feature type="region of interest" description="Disordered" evidence="8">
    <location>
        <begin position="841"/>
        <end position="860"/>
    </location>
</feature>
<dbReference type="Pfam" id="PF22486">
    <property type="entry name" value="MATH_2"/>
    <property type="match status" value="1"/>
</dbReference>
<dbReference type="PROSITE" id="PS50235">
    <property type="entry name" value="USP_3"/>
    <property type="match status" value="1"/>
</dbReference>
<dbReference type="Gene3D" id="3.90.70.10">
    <property type="entry name" value="Cysteine proteinases"/>
    <property type="match status" value="1"/>
</dbReference>
<dbReference type="SUPFAM" id="SSF49599">
    <property type="entry name" value="TRAF domain-like"/>
    <property type="match status" value="1"/>
</dbReference>
<dbReference type="FunFam" id="3.90.70.10:FF:000044">
    <property type="entry name" value="Ubiquitin carboxyl-terminal hydrolase 13"/>
    <property type="match status" value="1"/>
</dbReference>
<accession>A0A9W8DV23</accession>
<dbReference type="Gene3D" id="2.60.210.10">
    <property type="entry name" value="Apoptosis, Tumor Necrosis Factor Receptor Associated Protein 2, Chain A"/>
    <property type="match status" value="1"/>
</dbReference>
<evidence type="ECO:0000256" key="2">
    <source>
        <dbReference type="ARBA" id="ARBA00009085"/>
    </source>
</evidence>
<dbReference type="GO" id="GO:0004843">
    <property type="term" value="F:cysteine-type deubiquitinase activity"/>
    <property type="evidence" value="ECO:0007669"/>
    <property type="project" value="UniProtKB-EC"/>
</dbReference>
<dbReference type="InterPro" id="IPR029346">
    <property type="entry name" value="USP_C"/>
</dbReference>
<keyword evidence="7" id="KW-0788">Thiol protease</keyword>
<dbReference type="EC" id="3.4.19.12" evidence="3"/>
<comment type="caution">
    <text evidence="11">The sequence shown here is derived from an EMBL/GenBank/DDBJ whole genome shotgun (WGS) entry which is preliminary data.</text>
</comment>
<dbReference type="PROSITE" id="PS50144">
    <property type="entry name" value="MATH"/>
    <property type="match status" value="1"/>
</dbReference>
<gene>
    <name evidence="11" type="primary">UBP15_1</name>
    <name evidence="11" type="ORF">H4219_001945</name>
</gene>
<evidence type="ECO:0000256" key="4">
    <source>
        <dbReference type="ARBA" id="ARBA00022670"/>
    </source>
</evidence>
<dbReference type="InterPro" id="IPR008974">
    <property type="entry name" value="TRAF-like"/>
</dbReference>
<dbReference type="GO" id="GO:0005634">
    <property type="term" value="C:nucleus"/>
    <property type="evidence" value="ECO:0007669"/>
    <property type="project" value="TreeGrafter"/>
</dbReference>
<feature type="region of interest" description="Disordered" evidence="8">
    <location>
        <begin position="1"/>
        <end position="22"/>
    </location>
</feature>
<comment type="similarity">
    <text evidence="2">Belongs to the peptidase C19 family.</text>
</comment>
<dbReference type="GO" id="GO:0016579">
    <property type="term" value="P:protein deubiquitination"/>
    <property type="evidence" value="ECO:0007669"/>
    <property type="project" value="InterPro"/>
</dbReference>
<dbReference type="AlphaFoldDB" id="A0A9W8DV23"/>
<evidence type="ECO:0000313" key="12">
    <source>
        <dbReference type="Proteomes" id="UP001150538"/>
    </source>
</evidence>
<reference evidence="11" key="1">
    <citation type="submission" date="2022-07" db="EMBL/GenBank/DDBJ databases">
        <title>Phylogenomic reconstructions and comparative analyses of Kickxellomycotina fungi.</title>
        <authorList>
            <person name="Reynolds N.K."/>
            <person name="Stajich J.E."/>
            <person name="Barry K."/>
            <person name="Grigoriev I.V."/>
            <person name="Crous P."/>
            <person name="Smith M.E."/>
        </authorList>
    </citation>
    <scope>NUCLEOTIDE SEQUENCE</scope>
    <source>
        <strain evidence="11">NBRC 100468</strain>
    </source>
</reference>
<organism evidence="11 12">
    <name type="scientific">Mycoemilia scoparia</name>
    <dbReference type="NCBI Taxonomy" id="417184"/>
    <lineage>
        <taxon>Eukaryota</taxon>
        <taxon>Fungi</taxon>
        <taxon>Fungi incertae sedis</taxon>
        <taxon>Zoopagomycota</taxon>
        <taxon>Kickxellomycotina</taxon>
        <taxon>Kickxellomycetes</taxon>
        <taxon>Kickxellales</taxon>
        <taxon>Kickxellaceae</taxon>
        <taxon>Mycoemilia</taxon>
    </lineage>
</organism>
<dbReference type="CDD" id="cd02659">
    <property type="entry name" value="peptidase_C19C"/>
    <property type="match status" value="1"/>
</dbReference>
<dbReference type="InterPro" id="IPR028889">
    <property type="entry name" value="USP"/>
</dbReference>
<feature type="domain" description="MATH" evidence="9">
    <location>
        <begin position="39"/>
        <end position="176"/>
    </location>
</feature>
<evidence type="ECO:0000259" key="9">
    <source>
        <dbReference type="PROSITE" id="PS50144"/>
    </source>
</evidence>
<evidence type="ECO:0000256" key="1">
    <source>
        <dbReference type="ARBA" id="ARBA00000707"/>
    </source>
</evidence>
<dbReference type="InterPro" id="IPR002083">
    <property type="entry name" value="MATH/TRAF_dom"/>
</dbReference>
<proteinExistence type="inferred from homology"/>
<comment type="catalytic activity">
    <reaction evidence="1">
        <text>Thiol-dependent hydrolysis of ester, thioester, amide, peptide and isopeptide bonds formed by the C-terminal Gly of ubiquitin (a 76-residue protein attached to proteins as an intracellular targeting signal).</text>
        <dbReference type="EC" id="3.4.19.12"/>
    </reaction>
</comment>
<dbReference type="Gene3D" id="3.10.20.90">
    <property type="entry name" value="Phosphatidylinositol 3-kinase Catalytic Subunit, Chain A, domain 1"/>
    <property type="match status" value="2"/>
</dbReference>
<dbReference type="InterPro" id="IPR001394">
    <property type="entry name" value="Peptidase_C19_UCH"/>
</dbReference>
<feature type="region of interest" description="Disordered" evidence="8">
    <location>
        <begin position="489"/>
        <end position="509"/>
    </location>
</feature>
<dbReference type="InterPro" id="IPR024729">
    <property type="entry name" value="USP7_ICP0-binding_dom"/>
</dbReference>
<dbReference type="Pfam" id="PF14533">
    <property type="entry name" value="USP7_C2"/>
    <property type="match status" value="1"/>
</dbReference>
<keyword evidence="5" id="KW-0833">Ubl conjugation pathway</keyword>
<evidence type="ECO:0000256" key="8">
    <source>
        <dbReference type="SAM" id="MobiDB-lite"/>
    </source>
</evidence>
<feature type="compositionally biased region" description="Low complexity" evidence="8">
    <location>
        <begin position="1174"/>
        <end position="1185"/>
    </location>
</feature>
<feature type="compositionally biased region" description="Polar residues" evidence="8">
    <location>
        <begin position="1"/>
        <end position="11"/>
    </location>
</feature>
<dbReference type="InterPro" id="IPR038765">
    <property type="entry name" value="Papain-like_cys_pep_sf"/>
</dbReference>
<dbReference type="Proteomes" id="UP001150538">
    <property type="component" value="Unassembled WGS sequence"/>
</dbReference>
<dbReference type="GO" id="GO:0005829">
    <property type="term" value="C:cytosol"/>
    <property type="evidence" value="ECO:0007669"/>
    <property type="project" value="TreeGrafter"/>
</dbReference>
<keyword evidence="4 11" id="KW-0645">Protease</keyword>
<dbReference type="PROSITE" id="PS00973">
    <property type="entry name" value="USP_2"/>
    <property type="match status" value="1"/>
</dbReference>
<feature type="domain" description="USP" evidence="10">
    <location>
        <begin position="202"/>
        <end position="530"/>
    </location>
</feature>
<evidence type="ECO:0000256" key="7">
    <source>
        <dbReference type="ARBA" id="ARBA00022807"/>
    </source>
</evidence>